<dbReference type="CDD" id="cd06582">
    <property type="entry name" value="TM_PBP1_LivH_like"/>
    <property type="match status" value="1"/>
</dbReference>
<evidence type="ECO:0000313" key="11">
    <source>
        <dbReference type="Proteomes" id="UP000320781"/>
    </source>
</evidence>
<feature type="transmembrane region" description="Helical" evidence="9">
    <location>
        <begin position="217"/>
        <end position="243"/>
    </location>
</feature>
<keyword evidence="4 9" id="KW-0812">Transmembrane</keyword>
<evidence type="ECO:0000313" key="10">
    <source>
        <dbReference type="EMBL" id="TES86977.1"/>
    </source>
</evidence>
<accession>A0A523QMG4</accession>
<dbReference type="AlphaFoldDB" id="A0A523QMG4"/>
<feature type="transmembrane region" description="Helical" evidence="9">
    <location>
        <begin position="249"/>
        <end position="273"/>
    </location>
</feature>
<name>A0A523QMG4_UNCAE</name>
<evidence type="ECO:0000256" key="9">
    <source>
        <dbReference type="SAM" id="Phobius"/>
    </source>
</evidence>
<organism evidence="10 11">
    <name type="scientific">Aerophobetes bacterium</name>
    <dbReference type="NCBI Taxonomy" id="2030807"/>
    <lineage>
        <taxon>Bacteria</taxon>
        <taxon>Candidatus Aerophobota</taxon>
    </lineage>
</organism>
<keyword evidence="3" id="KW-1003">Cell membrane</keyword>
<dbReference type="Proteomes" id="UP000320781">
    <property type="component" value="Unassembled WGS sequence"/>
</dbReference>
<evidence type="ECO:0000256" key="2">
    <source>
        <dbReference type="ARBA" id="ARBA00022448"/>
    </source>
</evidence>
<dbReference type="InterPro" id="IPR052157">
    <property type="entry name" value="BCAA_transport_permease"/>
</dbReference>
<sequence>MFETWVTVLISGLAMGAIYALVAGGLNLTWGVMNVVNMAHGVFLMLGAYITFMAWSYWGINPLFTIFLSFPILFALGALINRFLVRRTVGLASMLLTFGIFMVIENLAVVGFGGMYRSVRFFTGSYDVMGIFVSKPRIIAAGIAVAMSLLTYWFLKKTKIGVAIRAISLDRMMAEQCGVNTNQICNITFGIGAAQPAVAGSLMSLIFAFNPMLGRVFLVKAFAIVVLGGMGNFLGALIGGLTIGVVEAVIAFSGNLHLSEAAGFIIIILILLLRPSGIMGTRQ</sequence>
<feature type="transmembrane region" description="Helical" evidence="9">
    <location>
        <begin position="38"/>
        <end position="58"/>
    </location>
</feature>
<proteinExistence type="inferred from homology"/>
<keyword evidence="2" id="KW-0813">Transport</keyword>
<dbReference type="Pfam" id="PF02653">
    <property type="entry name" value="BPD_transp_2"/>
    <property type="match status" value="1"/>
</dbReference>
<protein>
    <submittedName>
        <fullName evidence="10">Branched-chain amino acid ABC transporter permease</fullName>
    </submittedName>
</protein>
<evidence type="ECO:0000256" key="7">
    <source>
        <dbReference type="ARBA" id="ARBA00023136"/>
    </source>
</evidence>
<dbReference type="EMBL" id="SOKU01000025">
    <property type="protein sequence ID" value="TES86977.1"/>
    <property type="molecule type" value="Genomic_DNA"/>
</dbReference>
<evidence type="ECO:0000256" key="4">
    <source>
        <dbReference type="ARBA" id="ARBA00022692"/>
    </source>
</evidence>
<dbReference type="InterPro" id="IPR001851">
    <property type="entry name" value="ABC_transp_permease"/>
</dbReference>
<comment type="caution">
    <text evidence="10">The sequence shown here is derived from an EMBL/GenBank/DDBJ whole genome shotgun (WGS) entry which is preliminary data.</text>
</comment>
<keyword evidence="5" id="KW-0029">Amino-acid transport</keyword>
<dbReference type="GO" id="GO:0005886">
    <property type="term" value="C:plasma membrane"/>
    <property type="evidence" value="ECO:0007669"/>
    <property type="project" value="UniProtKB-SubCell"/>
</dbReference>
<keyword evidence="6 9" id="KW-1133">Transmembrane helix</keyword>
<gene>
    <name evidence="10" type="ORF">E3J95_00585</name>
</gene>
<evidence type="ECO:0000256" key="5">
    <source>
        <dbReference type="ARBA" id="ARBA00022970"/>
    </source>
</evidence>
<dbReference type="PANTHER" id="PTHR11795:SF445">
    <property type="entry name" value="AMINO ACID ABC TRANSPORTER PERMEASE PROTEIN"/>
    <property type="match status" value="1"/>
</dbReference>
<feature type="transmembrane region" description="Helical" evidence="9">
    <location>
        <begin position="136"/>
        <end position="155"/>
    </location>
</feature>
<feature type="transmembrane region" description="Helical" evidence="9">
    <location>
        <begin position="64"/>
        <end position="84"/>
    </location>
</feature>
<comment type="similarity">
    <text evidence="8">Belongs to the binding-protein-dependent transport system permease family. LivHM subfamily.</text>
</comment>
<evidence type="ECO:0000256" key="1">
    <source>
        <dbReference type="ARBA" id="ARBA00004651"/>
    </source>
</evidence>
<feature type="transmembrane region" description="Helical" evidence="9">
    <location>
        <begin position="91"/>
        <end position="116"/>
    </location>
</feature>
<dbReference type="GO" id="GO:0022857">
    <property type="term" value="F:transmembrane transporter activity"/>
    <property type="evidence" value="ECO:0007669"/>
    <property type="project" value="InterPro"/>
</dbReference>
<dbReference type="PANTHER" id="PTHR11795">
    <property type="entry name" value="BRANCHED-CHAIN AMINO ACID TRANSPORT SYSTEM PERMEASE PROTEIN LIVH"/>
    <property type="match status" value="1"/>
</dbReference>
<reference evidence="10 11" key="1">
    <citation type="submission" date="2019-03" db="EMBL/GenBank/DDBJ databases">
        <title>Metabolic potential of uncultured bacteria and archaea associated with petroleum seepage in deep-sea sediments.</title>
        <authorList>
            <person name="Dong X."/>
            <person name="Hubert C."/>
        </authorList>
    </citation>
    <scope>NUCLEOTIDE SEQUENCE [LARGE SCALE GENOMIC DNA]</scope>
    <source>
        <strain evidence="10">E44_bin92</strain>
    </source>
</reference>
<dbReference type="GO" id="GO:0006865">
    <property type="term" value="P:amino acid transport"/>
    <property type="evidence" value="ECO:0007669"/>
    <property type="project" value="UniProtKB-KW"/>
</dbReference>
<feature type="transmembrane region" description="Helical" evidence="9">
    <location>
        <begin position="6"/>
        <end position="26"/>
    </location>
</feature>
<evidence type="ECO:0000256" key="3">
    <source>
        <dbReference type="ARBA" id="ARBA00022475"/>
    </source>
</evidence>
<evidence type="ECO:0000256" key="6">
    <source>
        <dbReference type="ARBA" id="ARBA00022989"/>
    </source>
</evidence>
<keyword evidence="7 9" id="KW-0472">Membrane</keyword>
<evidence type="ECO:0000256" key="8">
    <source>
        <dbReference type="ARBA" id="ARBA00037998"/>
    </source>
</evidence>
<comment type="subcellular location">
    <subcellularLocation>
        <location evidence="1">Cell membrane</location>
        <topology evidence="1">Multi-pass membrane protein</topology>
    </subcellularLocation>
</comment>